<dbReference type="Proteomes" id="UP001500736">
    <property type="component" value="Unassembled WGS sequence"/>
</dbReference>
<dbReference type="SMART" id="SM00862">
    <property type="entry name" value="Trans_reg_C"/>
    <property type="match status" value="1"/>
</dbReference>
<comment type="caution">
    <text evidence="5">The sequence shown here is derived from an EMBL/GenBank/DDBJ whole genome shotgun (WGS) entry which is preliminary data.</text>
</comment>
<feature type="transmembrane region" description="Helical" evidence="3">
    <location>
        <begin position="131"/>
        <end position="149"/>
    </location>
</feature>
<feature type="DNA-binding region" description="OmpR/PhoB-type" evidence="2">
    <location>
        <begin position="161"/>
        <end position="258"/>
    </location>
</feature>
<dbReference type="InterPro" id="IPR016032">
    <property type="entry name" value="Sig_transdc_resp-reg_C-effctor"/>
</dbReference>
<evidence type="ECO:0000256" key="3">
    <source>
        <dbReference type="SAM" id="Phobius"/>
    </source>
</evidence>
<keyword evidence="1 2" id="KW-0238">DNA-binding</keyword>
<feature type="domain" description="OmpR/PhoB-type" evidence="4">
    <location>
        <begin position="161"/>
        <end position="258"/>
    </location>
</feature>
<keyword evidence="3" id="KW-0812">Transmembrane</keyword>
<evidence type="ECO:0000256" key="2">
    <source>
        <dbReference type="PROSITE-ProRule" id="PRU01091"/>
    </source>
</evidence>
<gene>
    <name evidence="5" type="ORF">GCM10009431_05260</name>
</gene>
<accession>A0ABN1JER5</accession>
<organism evidence="5 6">
    <name type="scientific">Gaetbulibacter jejuensis</name>
    <dbReference type="NCBI Taxonomy" id="584607"/>
    <lineage>
        <taxon>Bacteria</taxon>
        <taxon>Pseudomonadati</taxon>
        <taxon>Bacteroidota</taxon>
        <taxon>Flavobacteriia</taxon>
        <taxon>Flavobacteriales</taxon>
        <taxon>Flavobacteriaceae</taxon>
        <taxon>Gaetbulibacter</taxon>
    </lineage>
</organism>
<dbReference type="PROSITE" id="PS51755">
    <property type="entry name" value="OMPR_PHOB"/>
    <property type="match status" value="1"/>
</dbReference>
<dbReference type="Gene3D" id="1.10.10.10">
    <property type="entry name" value="Winged helix-like DNA-binding domain superfamily/Winged helix DNA-binding domain"/>
    <property type="match status" value="1"/>
</dbReference>
<evidence type="ECO:0000313" key="6">
    <source>
        <dbReference type="Proteomes" id="UP001500736"/>
    </source>
</evidence>
<name>A0ABN1JER5_9FLAO</name>
<evidence type="ECO:0000259" key="4">
    <source>
        <dbReference type="PROSITE" id="PS51755"/>
    </source>
</evidence>
<dbReference type="EMBL" id="BAAAGF010000001">
    <property type="protein sequence ID" value="GAA0737908.1"/>
    <property type="molecule type" value="Genomic_DNA"/>
</dbReference>
<dbReference type="Pfam" id="PF00486">
    <property type="entry name" value="Trans_reg_C"/>
    <property type="match status" value="1"/>
</dbReference>
<evidence type="ECO:0000313" key="5">
    <source>
        <dbReference type="EMBL" id="GAA0737908.1"/>
    </source>
</evidence>
<evidence type="ECO:0000256" key="1">
    <source>
        <dbReference type="ARBA" id="ARBA00023125"/>
    </source>
</evidence>
<dbReference type="SUPFAM" id="SSF46894">
    <property type="entry name" value="C-terminal effector domain of the bipartite response regulators"/>
    <property type="match status" value="1"/>
</dbReference>
<keyword evidence="3" id="KW-1133">Transmembrane helix</keyword>
<protein>
    <recommendedName>
        <fullName evidence="4">OmpR/PhoB-type domain-containing protein</fullName>
    </recommendedName>
</protein>
<proteinExistence type="predicted"/>
<keyword evidence="3" id="KW-0472">Membrane</keyword>
<dbReference type="CDD" id="cd00383">
    <property type="entry name" value="trans_reg_C"/>
    <property type="match status" value="1"/>
</dbReference>
<sequence length="261" mass="30066">MSCDDENSFSEITKIALRDVGNSLLLSQSDSTSLVLPITNIDTNKFELTFQEELRIVPDNLVDAVKNSFAKANLPDNYRIEVLQCSDNEVAYSYEMKNEEQNSIIPCMGRALPVGCYIIQVQFTELKQTSWVMYVLLFGGVILALWFLMKLRKPKLKEDTLESYIIGKYEFYPDQNKLVKSASEIQLSKKECELLEIFYENLNTVVKRDELVKRVWEDQGVFVGRSLDTYISKLRKKLQEDDSIKITNIHGIGYKLEVLDT</sequence>
<dbReference type="InterPro" id="IPR001867">
    <property type="entry name" value="OmpR/PhoB-type_DNA-bd"/>
</dbReference>
<keyword evidence="6" id="KW-1185">Reference proteome</keyword>
<dbReference type="InterPro" id="IPR036388">
    <property type="entry name" value="WH-like_DNA-bd_sf"/>
</dbReference>
<reference evidence="6" key="1">
    <citation type="journal article" date="2019" name="Int. J. Syst. Evol. Microbiol.">
        <title>The Global Catalogue of Microorganisms (GCM) 10K type strain sequencing project: providing services to taxonomists for standard genome sequencing and annotation.</title>
        <authorList>
            <consortium name="The Broad Institute Genomics Platform"/>
            <consortium name="The Broad Institute Genome Sequencing Center for Infectious Disease"/>
            <person name="Wu L."/>
            <person name="Ma J."/>
        </authorList>
    </citation>
    <scope>NUCLEOTIDE SEQUENCE [LARGE SCALE GENOMIC DNA]</scope>
    <source>
        <strain evidence="6">JCM 15976</strain>
    </source>
</reference>